<accession>Q1YKD0</accession>
<evidence type="ECO:0000256" key="2">
    <source>
        <dbReference type="ARBA" id="ARBA00012438"/>
    </source>
</evidence>
<keyword evidence="9" id="KW-1133">Transmembrane helix</keyword>
<comment type="caution">
    <text evidence="11">The sequence shown here is derived from an EMBL/GenBank/DDBJ whole genome shotgun (WGS) entry which is preliminary data.</text>
</comment>
<evidence type="ECO:0000256" key="8">
    <source>
        <dbReference type="SAM" id="Coils"/>
    </source>
</evidence>
<name>Q1YKD0_AURMS</name>
<dbReference type="HOGENOM" id="CLU_023848_1_0_5"/>
<feature type="transmembrane region" description="Helical" evidence="9">
    <location>
        <begin position="44"/>
        <end position="68"/>
    </location>
</feature>
<evidence type="ECO:0000259" key="10">
    <source>
        <dbReference type="SMART" id="SM00911"/>
    </source>
</evidence>
<dbReference type="GO" id="GO:0005524">
    <property type="term" value="F:ATP binding"/>
    <property type="evidence" value="ECO:0007669"/>
    <property type="project" value="UniProtKB-KW"/>
</dbReference>
<evidence type="ECO:0000256" key="6">
    <source>
        <dbReference type="ARBA" id="ARBA00022777"/>
    </source>
</evidence>
<dbReference type="Gene3D" id="3.30.565.10">
    <property type="entry name" value="Histidine kinase-like ATPase, C-terminal domain"/>
    <property type="match status" value="1"/>
</dbReference>
<evidence type="ECO:0000256" key="9">
    <source>
        <dbReference type="SAM" id="Phobius"/>
    </source>
</evidence>
<evidence type="ECO:0000256" key="7">
    <source>
        <dbReference type="ARBA" id="ARBA00022840"/>
    </source>
</evidence>
<dbReference type="PANTHER" id="PTHR41523:SF7">
    <property type="entry name" value="HISTIDINE KINASE"/>
    <property type="match status" value="1"/>
</dbReference>
<evidence type="ECO:0000313" key="12">
    <source>
        <dbReference type="Proteomes" id="UP000000321"/>
    </source>
</evidence>
<dbReference type="Gene3D" id="6.10.340.10">
    <property type="match status" value="1"/>
</dbReference>
<comment type="catalytic activity">
    <reaction evidence="1">
        <text>ATP + protein L-histidine = ADP + protein N-phospho-L-histidine.</text>
        <dbReference type="EC" id="2.7.13.3"/>
    </reaction>
</comment>
<keyword evidence="5" id="KW-0547">Nucleotide-binding</keyword>
<dbReference type="BioCyc" id="AURANTIMONAS:SI859A1_00713-MONOMER"/>
<feature type="coiled-coil region" evidence="8">
    <location>
        <begin position="362"/>
        <end position="389"/>
    </location>
</feature>
<evidence type="ECO:0000256" key="1">
    <source>
        <dbReference type="ARBA" id="ARBA00000085"/>
    </source>
</evidence>
<dbReference type="GO" id="GO:0004673">
    <property type="term" value="F:protein histidine kinase activity"/>
    <property type="evidence" value="ECO:0007669"/>
    <property type="project" value="UniProtKB-EC"/>
</dbReference>
<keyword evidence="3" id="KW-0597">Phosphoprotein</keyword>
<dbReference type="EMBL" id="AAPJ01000002">
    <property type="protein sequence ID" value="EAS50593.1"/>
    <property type="molecule type" value="Genomic_DNA"/>
</dbReference>
<organism evidence="11 12">
    <name type="scientific">Aurantimonas manganoxydans (strain ATCC BAA-1229 / DSM 21871 / SI85-9A1)</name>
    <dbReference type="NCBI Taxonomy" id="287752"/>
    <lineage>
        <taxon>Bacteria</taxon>
        <taxon>Pseudomonadati</taxon>
        <taxon>Pseudomonadota</taxon>
        <taxon>Alphaproteobacteria</taxon>
        <taxon>Hyphomicrobiales</taxon>
        <taxon>Aurantimonadaceae</taxon>
        <taxon>Aurantimonas</taxon>
    </lineage>
</organism>
<dbReference type="InterPro" id="IPR011102">
    <property type="entry name" value="Sig_transdc_His_kinase_HWE"/>
</dbReference>
<evidence type="ECO:0000256" key="5">
    <source>
        <dbReference type="ARBA" id="ARBA00022741"/>
    </source>
</evidence>
<dbReference type="InterPro" id="IPR036890">
    <property type="entry name" value="HATPase_C_sf"/>
</dbReference>
<keyword evidence="6 11" id="KW-0418">Kinase</keyword>
<dbReference type="AlphaFoldDB" id="Q1YKD0"/>
<keyword evidence="12" id="KW-1185">Reference proteome</keyword>
<keyword evidence="7" id="KW-0067">ATP-binding</keyword>
<feature type="transmembrane region" description="Helical" evidence="9">
    <location>
        <begin position="307"/>
        <end position="328"/>
    </location>
</feature>
<dbReference type="PANTHER" id="PTHR41523">
    <property type="entry name" value="TWO-COMPONENT SYSTEM SENSOR PROTEIN"/>
    <property type="match status" value="1"/>
</dbReference>
<dbReference type="Gene3D" id="3.30.450.20">
    <property type="entry name" value="PAS domain"/>
    <property type="match status" value="1"/>
</dbReference>
<keyword evidence="8" id="KW-0175">Coiled coil</keyword>
<reference evidence="11 12" key="1">
    <citation type="journal article" date="2008" name="Appl. Environ. Microbiol.">
        <title>Genomic insights into Mn(II) oxidation by the marine alphaproteobacterium Aurantimonas sp. strain SI85-9A1.</title>
        <authorList>
            <person name="Dick G.J."/>
            <person name="Podell S."/>
            <person name="Johnson H.A."/>
            <person name="Rivera-Espinoza Y."/>
            <person name="Bernier-Latmani R."/>
            <person name="McCarthy J.K."/>
            <person name="Torpey J.W."/>
            <person name="Clement B.G."/>
            <person name="Gaasterland T."/>
            <person name="Tebo B.M."/>
        </authorList>
    </citation>
    <scope>NUCLEOTIDE SEQUENCE [LARGE SCALE GENOMIC DNA]</scope>
    <source>
        <strain evidence="11 12">SI85-9A1</strain>
    </source>
</reference>
<sequence>MTSDPISAEPGATPQHVSRLRSSLTRLWAAGSFNLSRLFRRPPLLAHLVLFAVIVLIPALLFSAFLILQFSAQQREIAAAQVNDTAEIISNAVDREIYGMITTGRVLASSPSLAEGELAGFHARTVAALKTTNTDAALVEPNGRIVASTLDPYPAPVRAMSYTETVDRVRQTRQPTVSGVFFGDRSERFVFHVAVPVFRGNDVSYVLIISKAADTLSAVIADRNLPREWSAIIKDSNGKRVFAAVTSEGRMEAQQGISYDNPSIIETLGARMSRDLIEASTVSSLTGWTTTLAVPNSVIVQPVLRSWLLLISAGTVLLMFSIVLGILLGRRIAAPILQLSKQAAAIGAGEPAATIGTDIAEVAEVSKVLAQASRARRDAEEQNRFLMREMTHRAKNQYALIAAIARRAAKESADTTQFLATLSEALSSLARSADLLSSRAWESAMVKDLVHAQLHAFGAGGEQIEVRGPSVRLNPTAAQTLGLALHELATNAVKYGALSTSEGKVVISWSMDAEFIITWSESGGPPVIEPKHSGFGTLVTQKMTSRGLNGSVEMDYAVSGVVWQLRAPCDAVIPH</sequence>
<evidence type="ECO:0000256" key="4">
    <source>
        <dbReference type="ARBA" id="ARBA00022679"/>
    </source>
</evidence>
<evidence type="ECO:0000313" key="11">
    <source>
        <dbReference type="EMBL" id="EAS50593.1"/>
    </source>
</evidence>
<dbReference type="RefSeq" id="WP_009208588.1">
    <property type="nucleotide sequence ID" value="NZ_BBWP01000013.1"/>
</dbReference>
<keyword evidence="9" id="KW-0812">Transmembrane</keyword>
<dbReference type="Proteomes" id="UP000000321">
    <property type="component" value="Unassembled WGS sequence"/>
</dbReference>
<feature type="domain" description="Signal transduction histidine kinase HWE region" evidence="10">
    <location>
        <begin position="389"/>
        <end position="470"/>
    </location>
</feature>
<keyword evidence="9" id="KW-0472">Membrane</keyword>
<dbReference type="OrthoDB" id="7991996at2"/>
<evidence type="ECO:0000256" key="3">
    <source>
        <dbReference type="ARBA" id="ARBA00022553"/>
    </source>
</evidence>
<dbReference type="EC" id="2.7.13.3" evidence="2"/>
<protein>
    <recommendedName>
        <fullName evidence="2">histidine kinase</fullName>
        <ecNumber evidence="2">2.7.13.3</ecNumber>
    </recommendedName>
</protein>
<gene>
    <name evidence="11" type="ORF">SI859A1_00713</name>
</gene>
<proteinExistence type="predicted"/>
<dbReference type="SUPFAM" id="SSF55874">
    <property type="entry name" value="ATPase domain of HSP90 chaperone/DNA topoisomerase II/histidine kinase"/>
    <property type="match status" value="1"/>
</dbReference>
<dbReference type="Pfam" id="PF07536">
    <property type="entry name" value="HWE_HK"/>
    <property type="match status" value="1"/>
</dbReference>
<dbReference type="SMART" id="SM00911">
    <property type="entry name" value="HWE_HK"/>
    <property type="match status" value="1"/>
</dbReference>
<keyword evidence="4" id="KW-0808">Transferase</keyword>